<dbReference type="InterPro" id="IPR000182">
    <property type="entry name" value="GNAT_dom"/>
</dbReference>
<feature type="transmembrane region" description="Helical" evidence="8">
    <location>
        <begin position="342"/>
        <end position="364"/>
    </location>
</feature>
<feature type="transmembrane region" description="Helical" evidence="8">
    <location>
        <begin position="402"/>
        <end position="421"/>
    </location>
</feature>
<feature type="transmembrane region" description="Helical" evidence="8">
    <location>
        <begin position="253"/>
        <end position="273"/>
    </location>
</feature>
<dbReference type="InterPro" id="IPR006639">
    <property type="entry name" value="Preselin/SPP"/>
</dbReference>
<dbReference type="GO" id="GO:0005765">
    <property type="term" value="C:lysosomal membrane"/>
    <property type="evidence" value="ECO:0007669"/>
    <property type="project" value="TreeGrafter"/>
</dbReference>
<dbReference type="GO" id="GO:0030660">
    <property type="term" value="C:Golgi-associated vesicle membrane"/>
    <property type="evidence" value="ECO:0007669"/>
    <property type="project" value="TreeGrafter"/>
</dbReference>
<dbReference type="GO" id="GO:0098553">
    <property type="term" value="C:lumenal side of endoplasmic reticulum membrane"/>
    <property type="evidence" value="ECO:0007669"/>
    <property type="project" value="TreeGrafter"/>
</dbReference>
<feature type="compositionally biased region" description="Polar residues" evidence="7">
    <location>
        <begin position="155"/>
        <end position="168"/>
    </location>
</feature>
<dbReference type="WBParaSite" id="GPLIN_001119600">
    <property type="protein sequence ID" value="GPLIN_001119600"/>
    <property type="gene ID" value="GPLIN_001119600"/>
</dbReference>
<evidence type="ECO:0000259" key="9">
    <source>
        <dbReference type="PROSITE" id="PS51186"/>
    </source>
</evidence>
<evidence type="ECO:0000256" key="3">
    <source>
        <dbReference type="ARBA" id="ARBA00022692"/>
    </source>
</evidence>
<dbReference type="InterPro" id="IPR016181">
    <property type="entry name" value="Acyl_CoA_acyltransferase"/>
</dbReference>
<dbReference type="PROSITE" id="PS51186">
    <property type="entry name" value="GNAT"/>
    <property type="match status" value="1"/>
</dbReference>
<feature type="transmembrane region" description="Helical" evidence="8">
    <location>
        <begin position="371"/>
        <end position="396"/>
    </location>
</feature>
<dbReference type="GO" id="GO:0042500">
    <property type="term" value="F:aspartic endopeptidase activity, intramembrane cleaving"/>
    <property type="evidence" value="ECO:0007669"/>
    <property type="project" value="InterPro"/>
</dbReference>
<dbReference type="Proteomes" id="UP000050741">
    <property type="component" value="Unassembled WGS sequence"/>
</dbReference>
<protein>
    <submittedName>
        <fullName evidence="11">N-acetyltransferase domain-containing protein</fullName>
    </submittedName>
</protein>
<keyword evidence="4" id="KW-0378">Hydrolase</keyword>
<dbReference type="SMART" id="SM00730">
    <property type="entry name" value="PSN"/>
    <property type="match status" value="1"/>
</dbReference>
<accession>A0A183CE92</accession>
<reference evidence="10" key="1">
    <citation type="submission" date="2014-05" db="EMBL/GenBank/DDBJ databases">
        <title>The genome and life-stage specific transcriptomes of Globodera pallida elucidate key aspects of plant parasitism by a cyst nematode.</title>
        <authorList>
            <person name="Cotton J.A."/>
            <person name="Lilley C.J."/>
            <person name="Jones L.M."/>
            <person name="Kikuchi T."/>
            <person name="Reid A.J."/>
            <person name="Thorpe P."/>
            <person name="Tsai I.J."/>
            <person name="Beasley H."/>
            <person name="Blok V."/>
            <person name="Cock P.J.A."/>
            <person name="Van den Akker S.E."/>
            <person name="Holroyd N."/>
            <person name="Hunt M."/>
            <person name="Mantelin S."/>
            <person name="Naghra H."/>
            <person name="Pain A."/>
            <person name="Palomares-Rius J.E."/>
            <person name="Zarowiecki M."/>
            <person name="Berriman M."/>
            <person name="Jones J.T."/>
            <person name="Urwin P.E."/>
        </authorList>
    </citation>
    <scope>NUCLEOTIDE SEQUENCE [LARGE SCALE GENOMIC DNA]</scope>
    <source>
        <strain evidence="10">Lindley</strain>
    </source>
</reference>
<dbReference type="Pfam" id="PF00583">
    <property type="entry name" value="Acetyltransf_1"/>
    <property type="match status" value="2"/>
</dbReference>
<dbReference type="GO" id="GO:0016747">
    <property type="term" value="F:acyltransferase activity, transferring groups other than amino-acyl groups"/>
    <property type="evidence" value="ECO:0007669"/>
    <property type="project" value="InterPro"/>
</dbReference>
<proteinExistence type="inferred from homology"/>
<feature type="domain" description="N-acetyltransferase" evidence="9">
    <location>
        <begin position="451"/>
        <end position="614"/>
    </location>
</feature>
<keyword evidence="10" id="KW-1185">Reference proteome</keyword>
<dbReference type="GO" id="GO:0098554">
    <property type="term" value="C:cytoplasmic side of endoplasmic reticulum membrane"/>
    <property type="evidence" value="ECO:0007669"/>
    <property type="project" value="TreeGrafter"/>
</dbReference>
<dbReference type="AlphaFoldDB" id="A0A183CE92"/>
<keyword evidence="3 8" id="KW-0812">Transmembrane</keyword>
<evidence type="ECO:0000256" key="8">
    <source>
        <dbReference type="SAM" id="Phobius"/>
    </source>
</evidence>
<reference evidence="11" key="2">
    <citation type="submission" date="2016-06" db="UniProtKB">
        <authorList>
            <consortium name="WormBaseParasite"/>
        </authorList>
    </citation>
    <scope>IDENTIFICATION</scope>
</reference>
<name>A0A183CE92_GLOPA</name>
<dbReference type="InterPro" id="IPR007369">
    <property type="entry name" value="Peptidase_A22B_SPP"/>
</dbReference>
<evidence type="ECO:0000256" key="4">
    <source>
        <dbReference type="ARBA" id="ARBA00022801"/>
    </source>
</evidence>
<evidence type="ECO:0000256" key="2">
    <source>
        <dbReference type="ARBA" id="ARBA00006859"/>
    </source>
</evidence>
<dbReference type="PANTHER" id="PTHR12174:SF103">
    <property type="entry name" value="INTRAMEMBRANE PROTEASE (IMPAS) FAMILY"/>
    <property type="match status" value="1"/>
</dbReference>
<feature type="transmembrane region" description="Helical" evidence="8">
    <location>
        <begin position="201"/>
        <end position="219"/>
    </location>
</feature>
<dbReference type="SUPFAM" id="SSF55729">
    <property type="entry name" value="Acyl-CoA N-acyltransferases (Nat)"/>
    <property type="match status" value="2"/>
</dbReference>
<organism evidence="10 11">
    <name type="scientific">Globodera pallida</name>
    <name type="common">Potato cyst nematode worm</name>
    <name type="synonym">Heterodera pallida</name>
    <dbReference type="NCBI Taxonomy" id="36090"/>
    <lineage>
        <taxon>Eukaryota</taxon>
        <taxon>Metazoa</taxon>
        <taxon>Ecdysozoa</taxon>
        <taxon>Nematoda</taxon>
        <taxon>Chromadorea</taxon>
        <taxon>Rhabditida</taxon>
        <taxon>Tylenchina</taxon>
        <taxon>Tylenchomorpha</taxon>
        <taxon>Tylenchoidea</taxon>
        <taxon>Heteroderidae</taxon>
        <taxon>Heteroderinae</taxon>
        <taxon>Globodera</taxon>
    </lineage>
</organism>
<keyword evidence="6 8" id="KW-0472">Membrane</keyword>
<evidence type="ECO:0000256" key="7">
    <source>
        <dbReference type="SAM" id="MobiDB-lite"/>
    </source>
</evidence>
<dbReference type="Pfam" id="PF04258">
    <property type="entry name" value="Peptidase_A22B"/>
    <property type="match status" value="1"/>
</dbReference>
<feature type="region of interest" description="Disordered" evidence="7">
    <location>
        <begin position="142"/>
        <end position="183"/>
    </location>
</feature>
<comment type="similarity">
    <text evidence="2">Belongs to the peptidase A22B family.</text>
</comment>
<evidence type="ECO:0000256" key="6">
    <source>
        <dbReference type="ARBA" id="ARBA00023136"/>
    </source>
</evidence>
<keyword evidence="5 8" id="KW-1133">Transmembrane helix</keyword>
<evidence type="ECO:0000313" key="10">
    <source>
        <dbReference type="Proteomes" id="UP000050741"/>
    </source>
</evidence>
<feature type="transmembrane region" description="Helical" evidence="8">
    <location>
        <begin position="70"/>
        <end position="90"/>
    </location>
</feature>
<feature type="transmembrane region" description="Helical" evidence="8">
    <location>
        <begin position="102"/>
        <end position="122"/>
    </location>
</feature>
<dbReference type="CDD" id="cd04301">
    <property type="entry name" value="NAT_SF"/>
    <property type="match status" value="2"/>
</dbReference>
<sequence length="730" mass="82052">MLGWAAYFPFIHMCYIERFVVLRHTSEEEGQTQQNDELPVGPSQANEPIKIPLKRSPSQELARMSVRQHLSVVLFFLVFVVVVLTLAYFFRQYAVRGFSVLLWILGIYAIHHCVYAFLKIFLNERPLPSLRECFGGSKRVLSQSNSDGAKGNEPETPTNIVTSPQTAVPTCPPPTTEPIVSSTRPSSQKGFALFDCPIKPMSSIVFGLAVLFCTVWFIYREHYNAFYLLNTINIMFCIHSVKNSRCRSLRLLTFLMLAMFIYDLFMVFGTTLLTTDGCSVMMQVVTGVDCQRKRGGKRSQPVARIDLQREVPEKIPLLFSVPMLGDPVGRCFDVEVELDYKYVLLGLGDVVIPGCLVAFCFYVDVVKRSRFYTYGTISMIGYSLGMVSTFVALLLMETGQPALIYLVPFTLGPIFAWAFFVDGNGILGKMWRGELQPVVGTSLQLVMMAEFGVRAAVPGDAEAICSLIREFAECELSPTDKRPRIDPDQLAEDIAAGVVHALISFTSHNELVGHALYYFNTSLTDGKSIFLEDLFIRTQFRRKGIGRHIVFELAKVSKTFNCSQIVWNVLSSFTEAIAFYKRIGAVGEGRSQWWRMERVAQWKVIAYVKHRFANRPLSFSVLMDGEIMDEEKADAWTNVCLATLGDGQIRREREKCLRLFSTASLGAVVAQHSDGGGTVLGIALFHRKAYSSWTGQFLFVDRLVVMPEYRRKGIGTAIVAELAMVMAMRI</sequence>
<dbReference type="PANTHER" id="PTHR12174">
    <property type="entry name" value="SIGNAL PEPTIDE PEPTIDASE"/>
    <property type="match status" value="1"/>
</dbReference>
<dbReference type="Gene3D" id="3.40.630.30">
    <property type="match status" value="2"/>
</dbReference>
<dbReference type="GO" id="GO:0033619">
    <property type="term" value="P:membrane protein proteolysis"/>
    <property type="evidence" value="ECO:0007669"/>
    <property type="project" value="TreeGrafter"/>
</dbReference>
<evidence type="ECO:0000313" key="11">
    <source>
        <dbReference type="WBParaSite" id="GPLIN_001119600"/>
    </source>
</evidence>
<comment type="subcellular location">
    <subcellularLocation>
        <location evidence="1">Endomembrane system</location>
        <topology evidence="1">Multi-pass membrane protein</topology>
    </subcellularLocation>
</comment>
<evidence type="ECO:0000256" key="1">
    <source>
        <dbReference type="ARBA" id="ARBA00004127"/>
    </source>
</evidence>
<evidence type="ECO:0000256" key="5">
    <source>
        <dbReference type="ARBA" id="ARBA00022989"/>
    </source>
</evidence>